<dbReference type="AlphaFoldDB" id="A0A2H0N4D6"/>
<dbReference type="InterPro" id="IPR029062">
    <property type="entry name" value="Class_I_gatase-like"/>
</dbReference>
<dbReference type="PANTHER" id="PTHR48094:SF12">
    <property type="entry name" value="PARKINSON DISEASE PROTEIN 7 HOMOLOG"/>
    <property type="match status" value="1"/>
</dbReference>
<evidence type="ECO:0000313" key="3">
    <source>
        <dbReference type="Proteomes" id="UP000229600"/>
    </source>
</evidence>
<name>A0A2H0N4D6_9BACT</name>
<sequence length="173" mass="18784">MKKVLLLIASNGFQPHEYSVTRAELEKAEIQVITGSDLLCDAVGSDESVQKIDVELKEVEANNFDGIFWIGGPGALSCLDNQESNRIANEAMLLQKPYGAICISPRILAKAHVMTGKHATGWNEDNELPQIFSENNVVYTPEPVVIDENLITADGPSSAELFGRAIAQTLMGL</sequence>
<dbReference type="Proteomes" id="UP000229600">
    <property type="component" value="Unassembled WGS sequence"/>
</dbReference>
<comment type="caution">
    <text evidence="2">The sequence shown here is derived from an EMBL/GenBank/DDBJ whole genome shotgun (WGS) entry which is preliminary data.</text>
</comment>
<reference evidence="2 3" key="1">
    <citation type="submission" date="2017-09" db="EMBL/GenBank/DDBJ databases">
        <title>Depth-based differentiation of microbial function through sediment-hosted aquifers and enrichment of novel symbionts in the deep terrestrial subsurface.</title>
        <authorList>
            <person name="Probst A.J."/>
            <person name="Ladd B."/>
            <person name="Jarett J.K."/>
            <person name="Geller-Mcgrath D.E."/>
            <person name="Sieber C.M."/>
            <person name="Emerson J.B."/>
            <person name="Anantharaman K."/>
            <person name="Thomas B.C."/>
            <person name="Malmstrom R."/>
            <person name="Stieglmeier M."/>
            <person name="Klingl A."/>
            <person name="Woyke T."/>
            <person name="Ryan C.M."/>
            <person name="Banfield J.F."/>
        </authorList>
    </citation>
    <scope>NUCLEOTIDE SEQUENCE [LARGE SCALE GENOMIC DNA]</scope>
    <source>
        <strain evidence="2">CG11_big_fil_rev_8_21_14_0_20_39_34</strain>
    </source>
</reference>
<dbReference type="Gene3D" id="3.40.50.880">
    <property type="match status" value="1"/>
</dbReference>
<organism evidence="2 3">
    <name type="scientific">Candidatus Magasanikbacteria bacterium CG11_big_fil_rev_8_21_14_0_20_39_34</name>
    <dbReference type="NCBI Taxonomy" id="1974653"/>
    <lineage>
        <taxon>Bacteria</taxon>
        <taxon>Candidatus Magasanikiibacteriota</taxon>
    </lineage>
</organism>
<accession>A0A2H0N4D6</accession>
<evidence type="ECO:0000313" key="2">
    <source>
        <dbReference type="EMBL" id="PIR03738.1"/>
    </source>
</evidence>
<evidence type="ECO:0000259" key="1">
    <source>
        <dbReference type="Pfam" id="PF01965"/>
    </source>
</evidence>
<feature type="domain" description="DJ-1/PfpI" evidence="1">
    <location>
        <begin position="2"/>
        <end position="168"/>
    </location>
</feature>
<dbReference type="GO" id="GO:0005737">
    <property type="term" value="C:cytoplasm"/>
    <property type="evidence" value="ECO:0007669"/>
    <property type="project" value="TreeGrafter"/>
</dbReference>
<dbReference type="EMBL" id="PCWN01000009">
    <property type="protein sequence ID" value="PIR03738.1"/>
    <property type="molecule type" value="Genomic_DNA"/>
</dbReference>
<dbReference type="InterPro" id="IPR002818">
    <property type="entry name" value="DJ-1/PfpI"/>
</dbReference>
<dbReference type="PANTHER" id="PTHR48094">
    <property type="entry name" value="PROTEIN/NUCLEIC ACID DEGLYCASE DJ-1-RELATED"/>
    <property type="match status" value="1"/>
</dbReference>
<dbReference type="SUPFAM" id="SSF52317">
    <property type="entry name" value="Class I glutamine amidotransferase-like"/>
    <property type="match status" value="1"/>
</dbReference>
<gene>
    <name evidence="2" type="ORF">COV59_04685</name>
</gene>
<proteinExistence type="predicted"/>
<protein>
    <recommendedName>
        <fullName evidence="1">DJ-1/PfpI domain-containing protein</fullName>
    </recommendedName>
</protein>
<dbReference type="InterPro" id="IPR050325">
    <property type="entry name" value="Prot/Nucl_acid_deglycase"/>
</dbReference>
<dbReference type="Pfam" id="PF01965">
    <property type="entry name" value="DJ-1_PfpI"/>
    <property type="match status" value="1"/>
</dbReference>